<dbReference type="InterPro" id="IPR023174">
    <property type="entry name" value="PDEase_CS"/>
</dbReference>
<dbReference type="GO" id="GO:0007165">
    <property type="term" value="P:signal transduction"/>
    <property type="evidence" value="ECO:0007669"/>
    <property type="project" value="InterPro"/>
</dbReference>
<reference evidence="11 12" key="1">
    <citation type="submission" date="2009-11" db="EMBL/GenBank/DDBJ databases">
        <title>Annotation of Allomyces macrogynus ATCC 38327.</title>
        <authorList>
            <consortium name="The Broad Institute Genome Sequencing Platform"/>
            <person name="Russ C."/>
            <person name="Cuomo C."/>
            <person name="Burger G."/>
            <person name="Gray M.W."/>
            <person name="Holland P.W.H."/>
            <person name="King N."/>
            <person name="Lang F.B.F."/>
            <person name="Roger A.J."/>
            <person name="Ruiz-Trillo I."/>
            <person name="Young S.K."/>
            <person name="Zeng Q."/>
            <person name="Gargeya S."/>
            <person name="Fitzgerald M."/>
            <person name="Haas B."/>
            <person name="Abouelleil A."/>
            <person name="Alvarado L."/>
            <person name="Arachchi H.M."/>
            <person name="Berlin A."/>
            <person name="Chapman S.B."/>
            <person name="Gearin G."/>
            <person name="Goldberg J."/>
            <person name="Griggs A."/>
            <person name="Gujja S."/>
            <person name="Hansen M."/>
            <person name="Heiman D."/>
            <person name="Howarth C."/>
            <person name="Larimer J."/>
            <person name="Lui A."/>
            <person name="MacDonald P.J.P."/>
            <person name="McCowen C."/>
            <person name="Montmayeur A."/>
            <person name="Murphy C."/>
            <person name="Neiman D."/>
            <person name="Pearson M."/>
            <person name="Priest M."/>
            <person name="Roberts A."/>
            <person name="Saif S."/>
            <person name="Shea T."/>
            <person name="Sisk P."/>
            <person name="Stolte C."/>
            <person name="Sykes S."/>
            <person name="Wortman J."/>
            <person name="Nusbaum C."/>
            <person name="Birren B."/>
        </authorList>
    </citation>
    <scope>NUCLEOTIDE SEQUENCE [LARGE SCALE GENOMIC DNA]</scope>
    <source>
        <strain evidence="11 12">ATCC 38327</strain>
    </source>
</reference>
<keyword evidence="9" id="KW-0812">Transmembrane</keyword>
<feature type="transmembrane region" description="Helical" evidence="9">
    <location>
        <begin position="140"/>
        <end position="162"/>
    </location>
</feature>
<feature type="binding site" evidence="5">
    <location>
        <position position="535"/>
    </location>
    <ligand>
        <name>Zn(2+)</name>
        <dbReference type="ChEBI" id="CHEBI:29105"/>
        <label>1</label>
    </ligand>
</feature>
<evidence type="ECO:0000256" key="1">
    <source>
        <dbReference type="ARBA" id="ARBA00022723"/>
    </source>
</evidence>
<keyword evidence="9" id="KW-0472">Membrane</keyword>
<dbReference type="Pfam" id="PF00233">
    <property type="entry name" value="PDEase_I"/>
    <property type="match status" value="1"/>
</dbReference>
<dbReference type="SUPFAM" id="SSF109604">
    <property type="entry name" value="HD-domain/PDEase-like"/>
    <property type="match status" value="1"/>
</dbReference>
<dbReference type="AlphaFoldDB" id="A0A0L0SCK3"/>
<reference evidence="12" key="2">
    <citation type="submission" date="2009-11" db="EMBL/GenBank/DDBJ databases">
        <title>The Genome Sequence of Allomyces macrogynus strain ATCC 38327.</title>
        <authorList>
            <consortium name="The Broad Institute Genome Sequencing Platform"/>
            <person name="Russ C."/>
            <person name="Cuomo C."/>
            <person name="Shea T."/>
            <person name="Young S.K."/>
            <person name="Zeng Q."/>
            <person name="Koehrsen M."/>
            <person name="Haas B."/>
            <person name="Borodovsky M."/>
            <person name="Guigo R."/>
            <person name="Alvarado L."/>
            <person name="Berlin A."/>
            <person name="Borenstein D."/>
            <person name="Chen Z."/>
            <person name="Engels R."/>
            <person name="Freedman E."/>
            <person name="Gellesch M."/>
            <person name="Goldberg J."/>
            <person name="Griggs A."/>
            <person name="Gujja S."/>
            <person name="Heiman D."/>
            <person name="Hepburn T."/>
            <person name="Howarth C."/>
            <person name="Jen D."/>
            <person name="Larson L."/>
            <person name="Lewis B."/>
            <person name="Mehta T."/>
            <person name="Park D."/>
            <person name="Pearson M."/>
            <person name="Roberts A."/>
            <person name="Saif S."/>
            <person name="Shenoy N."/>
            <person name="Sisk P."/>
            <person name="Stolte C."/>
            <person name="Sykes S."/>
            <person name="Walk T."/>
            <person name="White J."/>
            <person name="Yandava C."/>
            <person name="Burger G."/>
            <person name="Gray M.W."/>
            <person name="Holland P.W.H."/>
            <person name="King N."/>
            <person name="Lang F.B.F."/>
            <person name="Roger A.J."/>
            <person name="Ruiz-Trillo I."/>
            <person name="Lander E."/>
            <person name="Nusbaum C."/>
        </authorList>
    </citation>
    <scope>NUCLEOTIDE SEQUENCE [LARGE SCALE GENOMIC DNA]</scope>
    <source>
        <strain evidence="12">ATCC 38327</strain>
    </source>
</reference>
<dbReference type="EC" id="3.1.4.-" evidence="6"/>
<evidence type="ECO:0000256" key="3">
    <source>
        <dbReference type="PIRSR" id="PIRSR623088-1"/>
    </source>
</evidence>
<dbReference type="CDD" id="cd00077">
    <property type="entry name" value="HDc"/>
    <property type="match status" value="1"/>
</dbReference>
<dbReference type="VEuPathDB" id="FungiDB:AMAG_18480"/>
<dbReference type="InterPro" id="IPR023088">
    <property type="entry name" value="PDEase"/>
</dbReference>
<keyword evidence="2 6" id="KW-0378">Hydrolase</keyword>
<dbReference type="SMART" id="SM00471">
    <property type="entry name" value="HDc"/>
    <property type="match status" value="1"/>
</dbReference>
<dbReference type="EMBL" id="GG745335">
    <property type="protein sequence ID" value="KNE60154.1"/>
    <property type="molecule type" value="Genomic_DNA"/>
</dbReference>
<evidence type="ECO:0000256" key="6">
    <source>
        <dbReference type="RuleBase" id="RU363067"/>
    </source>
</evidence>
<keyword evidence="12" id="KW-1185">Reference proteome</keyword>
<evidence type="ECO:0000256" key="4">
    <source>
        <dbReference type="PIRSR" id="PIRSR623088-2"/>
    </source>
</evidence>
<dbReference type="PRINTS" id="PR00387">
    <property type="entry name" value="PDIESTERASE1"/>
</dbReference>
<name>A0A0L0SCK3_ALLM3</name>
<feature type="compositionally biased region" description="Low complexity" evidence="8">
    <location>
        <begin position="819"/>
        <end position="836"/>
    </location>
</feature>
<protein>
    <recommendedName>
        <fullName evidence="6">Phosphodiesterase</fullName>
        <ecNumber evidence="6">3.1.4.-</ecNumber>
    </recommendedName>
</protein>
<organism evidence="11 12">
    <name type="scientific">Allomyces macrogynus (strain ATCC 38327)</name>
    <name type="common">Allomyces javanicus var. macrogynus</name>
    <dbReference type="NCBI Taxonomy" id="578462"/>
    <lineage>
        <taxon>Eukaryota</taxon>
        <taxon>Fungi</taxon>
        <taxon>Fungi incertae sedis</taxon>
        <taxon>Blastocladiomycota</taxon>
        <taxon>Blastocladiomycetes</taxon>
        <taxon>Blastocladiales</taxon>
        <taxon>Blastocladiaceae</taxon>
        <taxon>Allomyces</taxon>
    </lineage>
</organism>
<feature type="binding site" evidence="4">
    <location>
        <begin position="495"/>
        <end position="499"/>
    </location>
    <ligand>
        <name>AMP</name>
        <dbReference type="ChEBI" id="CHEBI:456215"/>
    </ligand>
</feature>
<dbReference type="PANTHER" id="PTHR11347">
    <property type="entry name" value="CYCLIC NUCLEOTIDE PHOSPHODIESTERASE"/>
    <property type="match status" value="1"/>
</dbReference>
<dbReference type="OrthoDB" id="546632at2759"/>
<dbReference type="Gene3D" id="1.10.1300.10">
    <property type="entry name" value="3'5'-cyclic nucleotide phosphodiesterase, catalytic domain"/>
    <property type="match status" value="1"/>
</dbReference>
<feature type="transmembrane region" description="Helical" evidence="9">
    <location>
        <begin position="95"/>
        <end position="128"/>
    </location>
</feature>
<evidence type="ECO:0000256" key="2">
    <source>
        <dbReference type="ARBA" id="ARBA00022801"/>
    </source>
</evidence>
<feature type="binding site" evidence="5">
    <location>
        <position position="536"/>
    </location>
    <ligand>
        <name>Zn(2+)</name>
        <dbReference type="ChEBI" id="CHEBI:29105"/>
        <label>1</label>
    </ligand>
</feature>
<gene>
    <name evidence="11" type="ORF">AMAG_18480</name>
</gene>
<feature type="coiled-coil region" evidence="7">
    <location>
        <begin position="219"/>
        <end position="246"/>
    </location>
</feature>
<accession>A0A0L0SCK3</accession>
<evidence type="ECO:0000259" key="10">
    <source>
        <dbReference type="PROSITE" id="PS51845"/>
    </source>
</evidence>
<dbReference type="InterPro" id="IPR036971">
    <property type="entry name" value="PDEase_catalytic_dom_sf"/>
</dbReference>
<evidence type="ECO:0000256" key="9">
    <source>
        <dbReference type="SAM" id="Phobius"/>
    </source>
</evidence>
<evidence type="ECO:0000313" key="11">
    <source>
        <dbReference type="EMBL" id="KNE60154.1"/>
    </source>
</evidence>
<evidence type="ECO:0000256" key="8">
    <source>
        <dbReference type="SAM" id="MobiDB-lite"/>
    </source>
</evidence>
<dbReference type="STRING" id="578462.A0A0L0SCK3"/>
<dbReference type="PROSITE" id="PS51845">
    <property type="entry name" value="PDEASE_I_2"/>
    <property type="match status" value="1"/>
</dbReference>
<dbReference type="PROSITE" id="PS00126">
    <property type="entry name" value="PDEASE_I_1"/>
    <property type="match status" value="1"/>
</dbReference>
<sequence length="836" mass="90360">MRASRANLIGPPPRATAPAPDVLRHVPSRSIRSSVINQLYVHYTMFVVLIASANKMGLSAEIRYYTLFLYLNASLYVMQVSRIAQFLHEKSIVPFYLSLVPFGILCVIAREAHMLVTALWYVSFLIVYLQMGRPNMQKHLIGYSLAFLATYVSCVAFMGWFYRDNCQEFFCGQGLRDPITWSHEIVWIVACVVVVECFLTLERFIKHNALTLLERENYVQNLLQTNAELKRELKRMKMDKAGAADLDAPLTKVLQILKDIRDSGETDAETNASLDVILKVLTSGDLFAVDLKDKPNDAEVADFLNNLMQKGGGAIAEPAPANAMASVDAGAGASSAGTGPAVASKPAGDGTAAGTAIDASGAAQATGIKAPPSLAVSGGAATTTAASVGALANASCSGAGPGPTPIEIQSYVPEEILAMAPDQIAAIEACLDLLETPDFDVISLNEATGGHPVYFTGLRVFERHNLISKLNLDVRVLQNFLLSVEAGYLATNPYHNALHAADVTASMNYYLTRARLQPAIPTDEVFAALTAALIHDLGHPGFNNQFLINISDRLALQYNDQAVLEHFHCSLAFAIMQSSPSFDLMAGFTHDQCKAIRDMTVNLVLATDMGVHFEFVAKFKNKATAAPAAGTAVNANVASPIAASLGFDLDKRVERKLVLSVAIKCADINNPSKPLHLCTQWTALIMEEFFLQGDEERRRGMEVSVLMDRYNTDIPKCQVGFIDFVVAPLFDAWALFMQEDIKPLKNNIQNNKAYWKAKLEAAAAAAALPPPVPSVAVPSTTAAMPPARSNSAVVGSATQLTRPAAPAPANTLSPNIDDQQPPAQQQQQQQQEPQRS</sequence>
<keyword evidence="1 5" id="KW-0479">Metal-binding</keyword>
<feature type="domain" description="PDEase" evidence="10">
    <location>
        <begin position="404"/>
        <end position="762"/>
    </location>
</feature>
<evidence type="ECO:0000256" key="7">
    <source>
        <dbReference type="SAM" id="Coils"/>
    </source>
</evidence>
<feature type="compositionally biased region" description="Polar residues" evidence="8">
    <location>
        <begin position="788"/>
        <end position="801"/>
    </location>
</feature>
<feature type="region of interest" description="Disordered" evidence="8">
    <location>
        <begin position="1"/>
        <end position="20"/>
    </location>
</feature>
<evidence type="ECO:0000256" key="5">
    <source>
        <dbReference type="PIRSR" id="PIRSR623088-3"/>
    </source>
</evidence>
<proteinExistence type="inferred from homology"/>
<feature type="binding site" evidence="5">
    <location>
        <position position="499"/>
    </location>
    <ligand>
        <name>Zn(2+)</name>
        <dbReference type="ChEBI" id="CHEBI:29105"/>
        <label>1</label>
    </ligand>
</feature>
<comment type="similarity">
    <text evidence="6">Belongs to the cyclic nucleotide phosphodiesterase family.</text>
</comment>
<feature type="transmembrane region" description="Helical" evidence="9">
    <location>
        <begin position="64"/>
        <end position="83"/>
    </location>
</feature>
<evidence type="ECO:0000313" key="12">
    <source>
        <dbReference type="Proteomes" id="UP000054350"/>
    </source>
</evidence>
<dbReference type="eggNOG" id="KOG3689">
    <property type="taxonomic scope" value="Eukaryota"/>
</dbReference>
<feature type="binding site" evidence="5">
    <location>
        <position position="536"/>
    </location>
    <ligand>
        <name>Zn(2+)</name>
        <dbReference type="ChEBI" id="CHEBI:29105"/>
        <label>2</label>
    </ligand>
</feature>
<feature type="region of interest" description="Disordered" evidence="8">
    <location>
        <begin position="779"/>
        <end position="836"/>
    </location>
</feature>
<feature type="binding site" evidence="4">
    <location>
        <position position="667"/>
    </location>
    <ligand>
        <name>AMP</name>
        <dbReference type="ChEBI" id="CHEBI:456215"/>
    </ligand>
</feature>
<feature type="binding site" evidence="5">
    <location>
        <position position="667"/>
    </location>
    <ligand>
        <name>Zn(2+)</name>
        <dbReference type="ChEBI" id="CHEBI:29105"/>
        <label>1</label>
    </ligand>
</feature>
<comment type="cofactor">
    <cofactor evidence="6">
        <name>a divalent metal cation</name>
        <dbReference type="ChEBI" id="CHEBI:60240"/>
    </cofactor>
    <text evidence="6">Binds 2 divalent metal cations per subunit. Site 1 may preferentially bind zinc ions, while site 2 has a preference for magnesium and/or manganese ions.</text>
</comment>
<dbReference type="InterPro" id="IPR003607">
    <property type="entry name" value="HD/PDEase_dom"/>
</dbReference>
<feature type="binding site" evidence="4">
    <location>
        <position position="536"/>
    </location>
    <ligand>
        <name>AMP</name>
        <dbReference type="ChEBI" id="CHEBI:456215"/>
    </ligand>
</feature>
<feature type="binding site" evidence="4">
    <location>
        <position position="718"/>
    </location>
    <ligand>
        <name>AMP</name>
        <dbReference type="ChEBI" id="CHEBI:456215"/>
    </ligand>
</feature>
<dbReference type="GO" id="GO:0046872">
    <property type="term" value="F:metal ion binding"/>
    <property type="evidence" value="ECO:0007669"/>
    <property type="project" value="UniProtKB-KW"/>
</dbReference>
<dbReference type="Proteomes" id="UP000054350">
    <property type="component" value="Unassembled WGS sequence"/>
</dbReference>
<keyword evidence="9" id="KW-1133">Transmembrane helix</keyword>
<keyword evidence="7" id="KW-0175">Coiled coil</keyword>
<feature type="active site" description="Proton donor" evidence="3">
    <location>
        <position position="495"/>
    </location>
</feature>
<dbReference type="InterPro" id="IPR002073">
    <property type="entry name" value="PDEase_catalytic_dom"/>
</dbReference>
<dbReference type="GO" id="GO:0004114">
    <property type="term" value="F:3',5'-cyclic-nucleotide phosphodiesterase activity"/>
    <property type="evidence" value="ECO:0007669"/>
    <property type="project" value="InterPro"/>
</dbReference>